<gene>
    <name evidence="2" type="ORF">TIS948_LOCUS6263</name>
    <name evidence="3" type="ORF">UJA718_LOCUS4774</name>
</gene>
<sequence length="1099" mass="127198">MTRAVRLHSSVEIVSLVTYSLLQGHNLDHLSTAMSLISTLEVSNEELDGEFLYDLLDKLQNGVIRKPENFNNLHFLLFLLYDSYGYARDRYPLWRSYHRIKKKYLTAKHLTIDTKHSRQYIANAIEHLIDTNVTITTLIEEYVQADLQYLNSPIHGLFNSYTPLHTYLYMERVDKPIINDNIKIYQLFQSTITKLYQNLSFDLIHFSIAHGKTNLLKKIFNENTNWLDLSMNLTTERGWLPLHYACYVGDKDTVKTICDSLTTPKSPIHFDTISLLIPNFKQELFEKNPNEFILKVWGVEHSAHKAKQRKSRVKSSIDSPHNLFTKQYFQQKLNSNTDTRDQPALSTNITNDNDIPDADELELSTLPLIQRDEFIDKLLHMCDTKQMLIPSPLTLACLAINGNIIDYEEIVKILLESHLVEFDGINHDCILNHVVNYMHRKEYARFQCVQVYHDTETEGPSTYVFYQFDGFIVSQDTKPLASPLSGSAATLNTSKNDEADESEGDRPSSAPISVRCLITVLVLRDTFLQYPRWDFHLLRENIEEHFSDLENALGCRPTILYPDGDIISSRKRSDATWEVIVKYRLSSETGESLYMQVDYYFFDAFGDPLADALANVYQTPFYISCMTDSTVMMNTIFDSFFKRRNLHRWGTIASKHLEHCFDGILQTKNNCTTFLSLCSTLNHYYQLDGDPFIEENSATIQRIFVHAFACCVRRNAKIELDYLIKNHALIYYDSCRTKPNDIRHNILTYCVVRNLAVVFDQLMTNMKTSMYKTYQNSTNPDWQPHIAWKEIIHVIIDPVLQQQNDFTQLACYGDTNTNATSIGNIPVLHVTDEEYIRCINSRNTIVSKAKRKLTREPTELKRTRAITHQLSVCDPHRMKDARSDSNGLTPNQKNRIFSLQSNGNSSGAENNENLMKKSRNIFKNVNRLRWRGKNERHSTGGLTVDPYRSKKRTSSPTAIPKFNELSRPSDVLSLPYVNDAELNDNDENSDASDANFLTKLILNHQLKLHGRLTIGGAQTQRHSSHQTTLHHMQAMFRPIQHRIKTPIEYEQMPMTRTKRTMKLRRTASIYNNDKKNDEKNTEQERQYQIHQESNTIAIS</sequence>
<dbReference type="SUPFAM" id="SSF48403">
    <property type="entry name" value="Ankyrin repeat"/>
    <property type="match status" value="1"/>
</dbReference>
<dbReference type="EMBL" id="CAJNXB010000728">
    <property type="protein sequence ID" value="CAF3089498.1"/>
    <property type="molecule type" value="Genomic_DNA"/>
</dbReference>
<proteinExistence type="predicted"/>
<feature type="compositionally biased region" description="Polar residues" evidence="1">
    <location>
        <begin position="484"/>
        <end position="494"/>
    </location>
</feature>
<feature type="region of interest" description="Disordered" evidence="1">
    <location>
        <begin position="484"/>
        <end position="509"/>
    </location>
</feature>
<protein>
    <submittedName>
        <fullName evidence="2">Uncharacterized protein</fullName>
    </submittedName>
</protein>
<feature type="compositionally biased region" description="Basic and acidic residues" evidence="1">
    <location>
        <begin position="874"/>
        <end position="883"/>
    </location>
</feature>
<dbReference type="Proteomes" id="UP000663873">
    <property type="component" value="Unassembled WGS sequence"/>
</dbReference>
<dbReference type="OrthoDB" id="10018337at2759"/>
<feature type="compositionally biased region" description="Basic and acidic residues" evidence="1">
    <location>
        <begin position="1072"/>
        <end position="1087"/>
    </location>
</feature>
<dbReference type="AlphaFoldDB" id="A0A817N3T1"/>
<comment type="caution">
    <text evidence="2">The sequence shown here is derived from an EMBL/GenBank/DDBJ whole genome shotgun (WGS) entry which is preliminary data.</text>
</comment>
<evidence type="ECO:0000313" key="2">
    <source>
        <dbReference type="EMBL" id="CAF3089498.1"/>
    </source>
</evidence>
<dbReference type="Gene3D" id="1.25.40.20">
    <property type="entry name" value="Ankyrin repeat-containing domain"/>
    <property type="match status" value="1"/>
</dbReference>
<evidence type="ECO:0000256" key="1">
    <source>
        <dbReference type="SAM" id="MobiDB-lite"/>
    </source>
</evidence>
<feature type="compositionally biased region" description="Low complexity" evidence="1">
    <location>
        <begin position="901"/>
        <end position="912"/>
    </location>
</feature>
<feature type="region of interest" description="Disordered" evidence="1">
    <location>
        <begin position="932"/>
        <end position="964"/>
    </location>
</feature>
<dbReference type="Proteomes" id="UP000663825">
    <property type="component" value="Unassembled WGS sequence"/>
</dbReference>
<accession>A0A817N3T1</accession>
<evidence type="ECO:0000313" key="3">
    <source>
        <dbReference type="EMBL" id="CAF4172299.1"/>
    </source>
</evidence>
<feature type="region of interest" description="Disordered" evidence="1">
    <location>
        <begin position="874"/>
        <end position="912"/>
    </location>
</feature>
<feature type="region of interest" description="Disordered" evidence="1">
    <location>
        <begin position="1065"/>
        <end position="1099"/>
    </location>
</feature>
<organism evidence="2 4">
    <name type="scientific">Rotaria socialis</name>
    <dbReference type="NCBI Taxonomy" id="392032"/>
    <lineage>
        <taxon>Eukaryota</taxon>
        <taxon>Metazoa</taxon>
        <taxon>Spiralia</taxon>
        <taxon>Gnathifera</taxon>
        <taxon>Rotifera</taxon>
        <taxon>Eurotatoria</taxon>
        <taxon>Bdelloidea</taxon>
        <taxon>Philodinida</taxon>
        <taxon>Philodinidae</taxon>
        <taxon>Rotaria</taxon>
    </lineage>
</organism>
<keyword evidence="5" id="KW-1185">Reference proteome</keyword>
<evidence type="ECO:0000313" key="5">
    <source>
        <dbReference type="Proteomes" id="UP000663873"/>
    </source>
</evidence>
<dbReference type="EMBL" id="CAJOBP010000393">
    <property type="protein sequence ID" value="CAF4172299.1"/>
    <property type="molecule type" value="Genomic_DNA"/>
</dbReference>
<dbReference type="InterPro" id="IPR036770">
    <property type="entry name" value="Ankyrin_rpt-contain_sf"/>
</dbReference>
<reference evidence="2" key="1">
    <citation type="submission" date="2021-02" db="EMBL/GenBank/DDBJ databases">
        <authorList>
            <person name="Nowell W R."/>
        </authorList>
    </citation>
    <scope>NUCLEOTIDE SEQUENCE</scope>
</reference>
<feature type="compositionally biased region" description="Polar residues" evidence="1">
    <location>
        <begin position="1088"/>
        <end position="1099"/>
    </location>
</feature>
<evidence type="ECO:0000313" key="4">
    <source>
        <dbReference type="Proteomes" id="UP000663825"/>
    </source>
</evidence>
<name>A0A817N3T1_9BILA</name>
<feature type="compositionally biased region" description="Polar residues" evidence="1">
    <location>
        <begin position="884"/>
        <end position="900"/>
    </location>
</feature>